<dbReference type="InterPro" id="IPR036322">
    <property type="entry name" value="WD40_repeat_dom_sf"/>
</dbReference>
<feature type="region of interest" description="Disordered" evidence="18">
    <location>
        <begin position="1"/>
        <end position="26"/>
    </location>
</feature>
<evidence type="ECO:0000256" key="12">
    <source>
        <dbReference type="ARBA" id="ARBA00022786"/>
    </source>
</evidence>
<dbReference type="InterPro" id="IPR001841">
    <property type="entry name" value="Znf_RING"/>
</dbReference>
<dbReference type="Gene3D" id="3.30.40.10">
    <property type="entry name" value="Zinc/RING finger domain, C3HC4 (zinc finger)"/>
    <property type="match status" value="1"/>
</dbReference>
<evidence type="ECO:0000256" key="10">
    <source>
        <dbReference type="ARBA" id="ARBA00022763"/>
    </source>
</evidence>
<dbReference type="GO" id="GO:0016567">
    <property type="term" value="P:protein ubiquitination"/>
    <property type="evidence" value="ECO:0007669"/>
    <property type="project" value="InterPro"/>
</dbReference>
<evidence type="ECO:0000256" key="17">
    <source>
        <dbReference type="SAM" id="Coils"/>
    </source>
</evidence>
<evidence type="ECO:0000256" key="7">
    <source>
        <dbReference type="ARBA" id="ARBA00022574"/>
    </source>
</evidence>
<dbReference type="GO" id="GO:0008270">
    <property type="term" value="F:zinc ion binding"/>
    <property type="evidence" value="ECO:0007669"/>
    <property type="project" value="UniProtKB-KW"/>
</dbReference>
<evidence type="ECO:0000256" key="3">
    <source>
        <dbReference type="ARBA" id="ARBA00004496"/>
    </source>
</evidence>
<dbReference type="AlphaFoldDB" id="A0AA88L5T9"/>
<evidence type="ECO:0000256" key="8">
    <source>
        <dbReference type="ARBA" id="ARBA00022679"/>
    </source>
</evidence>
<evidence type="ECO:0000259" key="19">
    <source>
        <dbReference type="PROSITE" id="PS50089"/>
    </source>
</evidence>
<comment type="pathway">
    <text evidence="4">Protein modification; protein ubiquitination.</text>
</comment>
<dbReference type="GO" id="GO:0016605">
    <property type="term" value="C:PML body"/>
    <property type="evidence" value="ECO:0007669"/>
    <property type="project" value="UniProtKB-SubCell"/>
</dbReference>
<dbReference type="GO" id="GO:0061630">
    <property type="term" value="F:ubiquitin protein ligase activity"/>
    <property type="evidence" value="ECO:0007669"/>
    <property type="project" value="UniProtKB-EC"/>
</dbReference>
<keyword evidence="14" id="KW-0234">DNA repair</keyword>
<dbReference type="EMBL" id="JAVRJZ010000018">
    <property type="protein sequence ID" value="KAK2709035.1"/>
    <property type="molecule type" value="Genomic_DNA"/>
</dbReference>
<protein>
    <recommendedName>
        <fullName evidence="5">RING-type E3 ubiquitin transferase</fullName>
        <ecNumber evidence="5">2.3.2.27</ecNumber>
    </recommendedName>
</protein>
<dbReference type="EC" id="2.3.2.27" evidence="5"/>
<evidence type="ECO:0000256" key="14">
    <source>
        <dbReference type="ARBA" id="ARBA00023204"/>
    </source>
</evidence>
<dbReference type="GO" id="GO:0036297">
    <property type="term" value="P:interstrand cross-link repair"/>
    <property type="evidence" value="ECO:0007669"/>
    <property type="project" value="InterPro"/>
</dbReference>
<evidence type="ECO:0000256" key="1">
    <source>
        <dbReference type="ARBA" id="ARBA00000900"/>
    </source>
</evidence>
<dbReference type="PANTHER" id="PTHR16047">
    <property type="entry name" value="RFWD3 PROTEIN"/>
    <property type="match status" value="1"/>
</dbReference>
<evidence type="ECO:0000256" key="13">
    <source>
        <dbReference type="ARBA" id="ARBA00022833"/>
    </source>
</evidence>
<sequence length="532" mass="59796">MSNEERSPLRQRRRVDTDATSDIEQVQEPEVFTSIIPFVADEGKDTIEQGSEHDEPDSDEETVCSICFEPWTTAGSHRVACLACGHLYGKKCIEKWIASAGKNAVCPQCKSKARKQDIRPLFVRNLKALDNTELERTQQTLEKTREELRKTELAHANALALLRTRESEIQKLNTRITLLKESLGRGEGSIVDANNEFDAAKRWDITLERNVEVNKDGGCRLLAYDGQRILVTSQPASQNRLFKGYGIRKICSVTLVPSKFHPLHEKPITDMAFNPEKYDQFLSVSTDKYVKITDMQRNVEVFKVLLDYPLTSAAWCTENSNQFYVGTSLGHISLYDLRKLDKEAVEKITQNEPTITSPVYGLAHVSKAKRSGLLALRLKQFSFYEFQEETKTQCLLSDDDLFNCLSYEPSTHSVLITTKPSSKHPNVRHFVYSPNEDGAPFSPSVTISGSSKMRFLSQSTMFLNPGGKLTVGSSLETANCVALWDCNGGKLSYTLPLRDGACDLLSFYSNNDLFLGAIGEQSLSVFKWHELT</sequence>
<keyword evidence="10" id="KW-0227">DNA damage</keyword>
<gene>
    <name evidence="20" type="ORF">QYM36_014608</name>
</gene>
<keyword evidence="8" id="KW-0808">Transferase</keyword>
<keyword evidence="7" id="KW-0853">WD repeat</keyword>
<dbReference type="SUPFAM" id="SSF57850">
    <property type="entry name" value="RING/U-box"/>
    <property type="match status" value="1"/>
</dbReference>
<evidence type="ECO:0000256" key="11">
    <source>
        <dbReference type="ARBA" id="ARBA00022771"/>
    </source>
</evidence>
<evidence type="ECO:0000313" key="21">
    <source>
        <dbReference type="Proteomes" id="UP001187531"/>
    </source>
</evidence>
<keyword evidence="9" id="KW-0677">Repeat</keyword>
<dbReference type="PROSITE" id="PS50089">
    <property type="entry name" value="ZF_RING_2"/>
    <property type="match status" value="1"/>
</dbReference>
<evidence type="ECO:0000256" key="16">
    <source>
        <dbReference type="PROSITE-ProRule" id="PRU00175"/>
    </source>
</evidence>
<reference evidence="20" key="1">
    <citation type="submission" date="2023-07" db="EMBL/GenBank/DDBJ databases">
        <title>Chromosome-level genome assembly of Artemia franciscana.</title>
        <authorList>
            <person name="Jo E."/>
        </authorList>
    </citation>
    <scope>NUCLEOTIDE SEQUENCE</scope>
    <source>
        <tissue evidence="20">Whole body</tissue>
    </source>
</reference>
<feature type="coiled-coil region" evidence="17">
    <location>
        <begin position="127"/>
        <end position="161"/>
    </location>
</feature>
<dbReference type="SUPFAM" id="SSF50978">
    <property type="entry name" value="WD40 repeat-like"/>
    <property type="match status" value="1"/>
</dbReference>
<evidence type="ECO:0000256" key="9">
    <source>
        <dbReference type="ARBA" id="ARBA00022737"/>
    </source>
</evidence>
<dbReference type="InterPro" id="IPR056527">
    <property type="entry name" value="WD40_RFWD3"/>
</dbReference>
<dbReference type="CDD" id="cd16450">
    <property type="entry name" value="mRING-C3HGC3_RFWD3"/>
    <property type="match status" value="1"/>
</dbReference>
<organism evidence="20 21">
    <name type="scientific">Artemia franciscana</name>
    <name type="common">Brine shrimp</name>
    <name type="synonym">Artemia sanfranciscana</name>
    <dbReference type="NCBI Taxonomy" id="6661"/>
    <lineage>
        <taxon>Eukaryota</taxon>
        <taxon>Metazoa</taxon>
        <taxon>Ecdysozoa</taxon>
        <taxon>Arthropoda</taxon>
        <taxon>Crustacea</taxon>
        <taxon>Branchiopoda</taxon>
        <taxon>Anostraca</taxon>
        <taxon>Artemiidae</taxon>
        <taxon>Artemia</taxon>
    </lineage>
</organism>
<evidence type="ECO:0000256" key="5">
    <source>
        <dbReference type="ARBA" id="ARBA00012483"/>
    </source>
</evidence>
<dbReference type="Proteomes" id="UP001187531">
    <property type="component" value="Unassembled WGS sequence"/>
</dbReference>
<dbReference type="Pfam" id="PF23419">
    <property type="entry name" value="WD40_RFWD3"/>
    <property type="match status" value="1"/>
</dbReference>
<evidence type="ECO:0000256" key="2">
    <source>
        <dbReference type="ARBA" id="ARBA00004322"/>
    </source>
</evidence>
<keyword evidence="12" id="KW-0833">Ubl conjugation pathway</keyword>
<dbReference type="InterPro" id="IPR015943">
    <property type="entry name" value="WD40/YVTN_repeat-like_dom_sf"/>
</dbReference>
<keyword evidence="21" id="KW-1185">Reference proteome</keyword>
<evidence type="ECO:0000256" key="4">
    <source>
        <dbReference type="ARBA" id="ARBA00004906"/>
    </source>
</evidence>
<accession>A0AA88L5T9</accession>
<dbReference type="GO" id="GO:0005737">
    <property type="term" value="C:cytoplasm"/>
    <property type="evidence" value="ECO:0007669"/>
    <property type="project" value="UniProtKB-SubCell"/>
</dbReference>
<name>A0AA88L5T9_ARTSF</name>
<keyword evidence="6" id="KW-0963">Cytoplasm</keyword>
<keyword evidence="11 16" id="KW-0863">Zinc-finger</keyword>
<dbReference type="InterPro" id="IPR013083">
    <property type="entry name" value="Znf_RING/FYVE/PHD"/>
</dbReference>
<keyword evidence="17" id="KW-0175">Coiled coil</keyword>
<comment type="subcellular location">
    <subcellularLocation>
        <location evidence="3">Cytoplasm</location>
    </subcellularLocation>
    <subcellularLocation>
        <location evidence="2">Nucleus</location>
        <location evidence="2">PML body</location>
    </subcellularLocation>
</comment>
<evidence type="ECO:0000256" key="18">
    <source>
        <dbReference type="SAM" id="MobiDB-lite"/>
    </source>
</evidence>
<keyword evidence="15" id="KW-0539">Nucleus</keyword>
<dbReference type="Gene3D" id="2.130.10.10">
    <property type="entry name" value="YVTN repeat-like/Quinoprotein amine dehydrogenase"/>
    <property type="match status" value="1"/>
</dbReference>
<dbReference type="InterPro" id="IPR037381">
    <property type="entry name" value="RFWD3"/>
</dbReference>
<dbReference type="PANTHER" id="PTHR16047:SF7">
    <property type="entry name" value="E3 UBIQUITIN-PROTEIN LIGASE RFWD3"/>
    <property type="match status" value="1"/>
</dbReference>
<comment type="catalytic activity">
    <reaction evidence="1">
        <text>S-ubiquitinyl-[E2 ubiquitin-conjugating enzyme]-L-cysteine + [acceptor protein]-L-lysine = [E2 ubiquitin-conjugating enzyme]-L-cysteine + N(6)-ubiquitinyl-[acceptor protein]-L-lysine.</text>
        <dbReference type="EC" id="2.3.2.27"/>
    </reaction>
</comment>
<evidence type="ECO:0000313" key="20">
    <source>
        <dbReference type="EMBL" id="KAK2709035.1"/>
    </source>
</evidence>
<evidence type="ECO:0000256" key="15">
    <source>
        <dbReference type="ARBA" id="ARBA00023242"/>
    </source>
</evidence>
<keyword evidence="11 16" id="KW-0479">Metal-binding</keyword>
<keyword evidence="13" id="KW-0862">Zinc</keyword>
<dbReference type="Pfam" id="PF13639">
    <property type="entry name" value="zf-RING_2"/>
    <property type="match status" value="1"/>
</dbReference>
<comment type="caution">
    <text evidence="20">The sequence shown here is derived from an EMBL/GenBank/DDBJ whole genome shotgun (WGS) entry which is preliminary data.</text>
</comment>
<dbReference type="InterPro" id="IPR001680">
    <property type="entry name" value="WD40_rpt"/>
</dbReference>
<feature type="domain" description="RING-type" evidence="19">
    <location>
        <begin position="64"/>
        <end position="110"/>
    </location>
</feature>
<evidence type="ECO:0000256" key="6">
    <source>
        <dbReference type="ARBA" id="ARBA00022490"/>
    </source>
</evidence>
<dbReference type="SMART" id="SM00320">
    <property type="entry name" value="WD40"/>
    <property type="match status" value="2"/>
</dbReference>
<dbReference type="SMART" id="SM00184">
    <property type="entry name" value="RING"/>
    <property type="match status" value="1"/>
</dbReference>
<proteinExistence type="predicted"/>